<keyword evidence="1" id="KW-0472">Membrane</keyword>
<protein>
    <submittedName>
        <fullName evidence="2">Uncharacterized protein</fullName>
    </submittedName>
</protein>
<proteinExistence type="predicted"/>
<accession>A0A1M6YAE7</accession>
<organism evidence="2 3">
    <name type="scientific">Chitinophaga jiangningensis</name>
    <dbReference type="NCBI Taxonomy" id="1419482"/>
    <lineage>
        <taxon>Bacteria</taxon>
        <taxon>Pseudomonadati</taxon>
        <taxon>Bacteroidota</taxon>
        <taxon>Chitinophagia</taxon>
        <taxon>Chitinophagales</taxon>
        <taxon>Chitinophagaceae</taxon>
        <taxon>Chitinophaga</taxon>
    </lineage>
</organism>
<dbReference type="Proteomes" id="UP000184420">
    <property type="component" value="Unassembled WGS sequence"/>
</dbReference>
<dbReference type="RefSeq" id="WP_073078896.1">
    <property type="nucleotide sequence ID" value="NZ_FRBL01000002.1"/>
</dbReference>
<feature type="transmembrane region" description="Helical" evidence="1">
    <location>
        <begin position="20"/>
        <end position="39"/>
    </location>
</feature>
<keyword evidence="1" id="KW-1133">Transmembrane helix</keyword>
<dbReference type="STRING" id="1419482.SAMN05444266_102227"/>
<dbReference type="OrthoDB" id="9901489at2"/>
<dbReference type="EMBL" id="FRBL01000002">
    <property type="protein sequence ID" value="SHL15244.1"/>
    <property type="molecule type" value="Genomic_DNA"/>
</dbReference>
<keyword evidence="1" id="KW-0812">Transmembrane</keyword>
<evidence type="ECO:0000313" key="3">
    <source>
        <dbReference type="Proteomes" id="UP000184420"/>
    </source>
</evidence>
<reference evidence="2 3" key="1">
    <citation type="submission" date="2016-11" db="EMBL/GenBank/DDBJ databases">
        <authorList>
            <person name="Jaros S."/>
            <person name="Januszkiewicz K."/>
            <person name="Wedrychowicz H."/>
        </authorList>
    </citation>
    <scope>NUCLEOTIDE SEQUENCE [LARGE SCALE GENOMIC DNA]</scope>
    <source>
        <strain evidence="2 3">DSM 27406</strain>
    </source>
</reference>
<gene>
    <name evidence="2" type="ORF">SAMN05444266_102227</name>
</gene>
<keyword evidence="3" id="KW-1185">Reference proteome</keyword>
<evidence type="ECO:0000256" key="1">
    <source>
        <dbReference type="SAM" id="Phobius"/>
    </source>
</evidence>
<name>A0A1M6YAE7_9BACT</name>
<evidence type="ECO:0000313" key="2">
    <source>
        <dbReference type="EMBL" id="SHL15244.1"/>
    </source>
</evidence>
<dbReference type="AlphaFoldDB" id="A0A1M6YAE7"/>
<sequence length="105" mass="12184">MSIKKSIYETLDKSLRKDFVIGAFMGCIAAIIALFSWGVHNEIQTIRCNEKFAAFAVDLQQRTQQKLDEKDREIDSLRLKAAMELKKVTDIRKKIEEHIKQDTIK</sequence>